<proteinExistence type="inferred from homology"/>
<evidence type="ECO:0000313" key="7">
    <source>
        <dbReference type="Proteomes" id="UP000605253"/>
    </source>
</evidence>
<evidence type="ECO:0000256" key="4">
    <source>
        <dbReference type="ARBA" id="ARBA00023239"/>
    </source>
</evidence>
<name>A0A917CR99_9GAMM</name>
<sequence>MDKVLKANGQCLCGAVRFVAQAASQSVGACHCNTCRKWTGGPLMAVECGTDVEFSGQDSIGVYASSDWAERGFCQKCGTGLFYKLKQPGLYIIPAGILDIESQLNFDNQVFIDEKPGYYCFSNQTKNLTGAELFAQFGAE</sequence>
<dbReference type="PROSITE" id="PS51891">
    <property type="entry name" value="CENP_V_GFA"/>
    <property type="match status" value="1"/>
</dbReference>
<evidence type="ECO:0000256" key="1">
    <source>
        <dbReference type="ARBA" id="ARBA00005495"/>
    </source>
</evidence>
<keyword evidence="4" id="KW-0456">Lyase</keyword>
<dbReference type="SUPFAM" id="SSF51316">
    <property type="entry name" value="Mss4-like"/>
    <property type="match status" value="1"/>
</dbReference>
<dbReference type="Proteomes" id="UP000605253">
    <property type="component" value="Unassembled WGS sequence"/>
</dbReference>
<evidence type="ECO:0000259" key="5">
    <source>
        <dbReference type="PROSITE" id="PS51891"/>
    </source>
</evidence>
<dbReference type="AlphaFoldDB" id="A0A917CR99"/>
<dbReference type="EMBL" id="BMEO01000007">
    <property type="protein sequence ID" value="GGF96902.1"/>
    <property type="molecule type" value="Genomic_DNA"/>
</dbReference>
<dbReference type="RefSeq" id="WP_188365394.1">
    <property type="nucleotide sequence ID" value="NZ_BAABJF010000003.1"/>
</dbReference>
<keyword evidence="2" id="KW-0479">Metal-binding</keyword>
<organism evidence="6 7">
    <name type="scientific">Marinicella pacifica</name>
    <dbReference type="NCBI Taxonomy" id="1171543"/>
    <lineage>
        <taxon>Bacteria</taxon>
        <taxon>Pseudomonadati</taxon>
        <taxon>Pseudomonadota</taxon>
        <taxon>Gammaproteobacteria</taxon>
        <taxon>Lysobacterales</taxon>
        <taxon>Marinicellaceae</taxon>
        <taxon>Marinicella</taxon>
    </lineage>
</organism>
<dbReference type="InterPro" id="IPR011057">
    <property type="entry name" value="Mss4-like_sf"/>
</dbReference>
<dbReference type="Gene3D" id="3.90.1590.10">
    <property type="entry name" value="glutathione-dependent formaldehyde- activating enzyme (gfa)"/>
    <property type="match status" value="1"/>
</dbReference>
<protein>
    <submittedName>
        <fullName evidence="6">Aldehyde-activating protein</fullName>
    </submittedName>
</protein>
<evidence type="ECO:0000313" key="6">
    <source>
        <dbReference type="EMBL" id="GGF96902.1"/>
    </source>
</evidence>
<comment type="similarity">
    <text evidence="1">Belongs to the Gfa family.</text>
</comment>
<keyword evidence="7" id="KW-1185">Reference proteome</keyword>
<feature type="domain" description="CENP-V/GFA" evidence="5">
    <location>
        <begin position="7"/>
        <end position="107"/>
    </location>
</feature>
<dbReference type="GO" id="GO:0046872">
    <property type="term" value="F:metal ion binding"/>
    <property type="evidence" value="ECO:0007669"/>
    <property type="project" value="UniProtKB-KW"/>
</dbReference>
<comment type="caution">
    <text evidence="6">The sequence shown here is derived from an EMBL/GenBank/DDBJ whole genome shotgun (WGS) entry which is preliminary data.</text>
</comment>
<dbReference type="Pfam" id="PF04828">
    <property type="entry name" value="GFA"/>
    <property type="match status" value="1"/>
</dbReference>
<dbReference type="GO" id="GO:0016846">
    <property type="term" value="F:carbon-sulfur lyase activity"/>
    <property type="evidence" value="ECO:0007669"/>
    <property type="project" value="InterPro"/>
</dbReference>
<reference evidence="6" key="1">
    <citation type="journal article" date="2014" name="Int. J. Syst. Evol. Microbiol.">
        <title>Complete genome sequence of Corynebacterium casei LMG S-19264T (=DSM 44701T), isolated from a smear-ripened cheese.</title>
        <authorList>
            <consortium name="US DOE Joint Genome Institute (JGI-PGF)"/>
            <person name="Walter F."/>
            <person name="Albersmeier A."/>
            <person name="Kalinowski J."/>
            <person name="Ruckert C."/>
        </authorList>
    </citation>
    <scope>NUCLEOTIDE SEQUENCE</scope>
    <source>
        <strain evidence="6">CGMCC 1.12181</strain>
    </source>
</reference>
<gene>
    <name evidence="6" type="ORF">GCM10011365_17900</name>
</gene>
<dbReference type="PANTHER" id="PTHR33337:SF40">
    <property type="entry name" value="CENP-V_GFA DOMAIN-CONTAINING PROTEIN-RELATED"/>
    <property type="match status" value="1"/>
</dbReference>
<dbReference type="PROSITE" id="PS51257">
    <property type="entry name" value="PROKAR_LIPOPROTEIN"/>
    <property type="match status" value="1"/>
</dbReference>
<keyword evidence="3" id="KW-0862">Zinc</keyword>
<dbReference type="InterPro" id="IPR006913">
    <property type="entry name" value="CENP-V/GFA"/>
</dbReference>
<evidence type="ECO:0000256" key="2">
    <source>
        <dbReference type="ARBA" id="ARBA00022723"/>
    </source>
</evidence>
<reference evidence="6" key="2">
    <citation type="submission" date="2020-09" db="EMBL/GenBank/DDBJ databases">
        <authorList>
            <person name="Sun Q."/>
            <person name="Zhou Y."/>
        </authorList>
    </citation>
    <scope>NUCLEOTIDE SEQUENCE</scope>
    <source>
        <strain evidence="6">CGMCC 1.12181</strain>
    </source>
</reference>
<dbReference type="PANTHER" id="PTHR33337">
    <property type="entry name" value="GFA DOMAIN-CONTAINING PROTEIN"/>
    <property type="match status" value="1"/>
</dbReference>
<accession>A0A917CR99</accession>
<evidence type="ECO:0000256" key="3">
    <source>
        <dbReference type="ARBA" id="ARBA00022833"/>
    </source>
</evidence>